<protein>
    <submittedName>
        <fullName evidence="2">Uncharacterized protein</fullName>
    </submittedName>
</protein>
<dbReference type="HOGENOM" id="CLU_1082461_0_0_1"/>
<dbReference type="EMBL" id="KN837146">
    <property type="protein sequence ID" value="KIJ40099.1"/>
    <property type="molecule type" value="Genomic_DNA"/>
</dbReference>
<evidence type="ECO:0000313" key="2">
    <source>
        <dbReference type="EMBL" id="KIJ40099.1"/>
    </source>
</evidence>
<feature type="compositionally biased region" description="Polar residues" evidence="1">
    <location>
        <begin position="103"/>
        <end position="112"/>
    </location>
</feature>
<dbReference type="Proteomes" id="UP000054279">
    <property type="component" value="Unassembled WGS sequence"/>
</dbReference>
<name>A0A0C9UYY7_SPHS4</name>
<reference evidence="2 3" key="1">
    <citation type="submission" date="2014-06" db="EMBL/GenBank/DDBJ databases">
        <title>Evolutionary Origins and Diversification of the Mycorrhizal Mutualists.</title>
        <authorList>
            <consortium name="DOE Joint Genome Institute"/>
            <consortium name="Mycorrhizal Genomics Consortium"/>
            <person name="Kohler A."/>
            <person name="Kuo A."/>
            <person name="Nagy L.G."/>
            <person name="Floudas D."/>
            <person name="Copeland A."/>
            <person name="Barry K.W."/>
            <person name="Cichocki N."/>
            <person name="Veneault-Fourrey C."/>
            <person name="LaButti K."/>
            <person name="Lindquist E.A."/>
            <person name="Lipzen A."/>
            <person name="Lundell T."/>
            <person name="Morin E."/>
            <person name="Murat C."/>
            <person name="Riley R."/>
            <person name="Ohm R."/>
            <person name="Sun H."/>
            <person name="Tunlid A."/>
            <person name="Henrissat B."/>
            <person name="Grigoriev I.V."/>
            <person name="Hibbett D.S."/>
            <person name="Martin F."/>
        </authorList>
    </citation>
    <scope>NUCLEOTIDE SEQUENCE [LARGE SCALE GENOMIC DNA]</scope>
    <source>
        <strain evidence="2 3">SS14</strain>
    </source>
</reference>
<feature type="region of interest" description="Disordered" evidence="1">
    <location>
        <begin position="1"/>
        <end position="22"/>
    </location>
</feature>
<gene>
    <name evidence="2" type="ORF">M422DRAFT_49275</name>
</gene>
<feature type="compositionally biased region" description="Low complexity" evidence="1">
    <location>
        <begin position="13"/>
        <end position="22"/>
    </location>
</feature>
<proteinExistence type="predicted"/>
<evidence type="ECO:0000313" key="3">
    <source>
        <dbReference type="Proteomes" id="UP000054279"/>
    </source>
</evidence>
<organism evidence="2 3">
    <name type="scientific">Sphaerobolus stellatus (strain SS14)</name>
    <dbReference type="NCBI Taxonomy" id="990650"/>
    <lineage>
        <taxon>Eukaryota</taxon>
        <taxon>Fungi</taxon>
        <taxon>Dikarya</taxon>
        <taxon>Basidiomycota</taxon>
        <taxon>Agaricomycotina</taxon>
        <taxon>Agaricomycetes</taxon>
        <taxon>Phallomycetidae</taxon>
        <taxon>Geastrales</taxon>
        <taxon>Sphaerobolaceae</taxon>
        <taxon>Sphaerobolus</taxon>
    </lineage>
</organism>
<keyword evidence="3" id="KW-1185">Reference proteome</keyword>
<feature type="region of interest" description="Disordered" evidence="1">
    <location>
        <begin position="103"/>
        <end position="122"/>
    </location>
</feature>
<dbReference type="AlphaFoldDB" id="A0A0C9UYY7"/>
<evidence type="ECO:0000256" key="1">
    <source>
        <dbReference type="SAM" id="MobiDB-lite"/>
    </source>
</evidence>
<sequence>MSLKTYQNPEQPPSTSSSTISTDPSSYCIQFFGVNQRCGHGCAFMLDMHHTDICTTRRTDEAVDVDEVSCEHKMAEIIFYETGLPCHIRHKMDRLGLKDSETWKPQASSLNPAQPAKPTPSTGGWLFEKVASPSLAHPQHHLTEVKGSEWLIRSWGKNCMDYYAWLWNFNPTSRSTKPVRTSGYLNETFEKYANYDYEFTLPPHYLAWDEENEGPVIMSVRGDPKAVGWGNDAEEVTDPEVCRQIWGSLIEYESEPE</sequence>
<accession>A0A0C9UYY7</accession>